<evidence type="ECO:0000313" key="2">
    <source>
        <dbReference type="EMBL" id="KAB0679516.1"/>
    </source>
</evidence>
<accession>A0A7V7PNR1</accession>
<evidence type="ECO:0000313" key="3">
    <source>
        <dbReference type="Proteomes" id="UP000432089"/>
    </source>
</evidence>
<dbReference type="RefSeq" id="WP_150970040.1">
    <property type="nucleotide sequence ID" value="NZ_VZDO01000009.1"/>
</dbReference>
<protein>
    <submittedName>
        <fullName evidence="2">Uncharacterized protein</fullName>
    </submittedName>
</protein>
<sequence length="119" mass="12757">MRVARFTNFATVEHFQMTGPGATPGVKLSDYAFTQITGPETSFTWRLERSTLNPETDAPNWVPWSAPDHGSDENGVFTKNLSDPGAGFGVREPAVAWWRVVILTMTGASALVSISGGGA</sequence>
<dbReference type="EMBL" id="VZDO01000009">
    <property type="protein sequence ID" value="KAB0679516.1"/>
    <property type="molecule type" value="Genomic_DNA"/>
</dbReference>
<name>A0A7V7PNR1_9HYPH</name>
<feature type="region of interest" description="Disordered" evidence="1">
    <location>
        <begin position="54"/>
        <end position="78"/>
    </location>
</feature>
<keyword evidence="3" id="KW-1185">Reference proteome</keyword>
<comment type="caution">
    <text evidence="2">The sequence shown here is derived from an EMBL/GenBank/DDBJ whole genome shotgun (WGS) entry which is preliminary data.</text>
</comment>
<dbReference type="AlphaFoldDB" id="A0A7V7PNR1"/>
<dbReference type="Proteomes" id="UP000432089">
    <property type="component" value="Unassembled WGS sequence"/>
</dbReference>
<proteinExistence type="predicted"/>
<gene>
    <name evidence="2" type="ORF">F6X38_11855</name>
</gene>
<evidence type="ECO:0000256" key="1">
    <source>
        <dbReference type="SAM" id="MobiDB-lite"/>
    </source>
</evidence>
<organism evidence="2 3">
    <name type="scientific">Plantimonas leprariae</name>
    <dbReference type="NCBI Taxonomy" id="2615207"/>
    <lineage>
        <taxon>Bacteria</taxon>
        <taxon>Pseudomonadati</taxon>
        <taxon>Pseudomonadota</taxon>
        <taxon>Alphaproteobacteria</taxon>
        <taxon>Hyphomicrobiales</taxon>
        <taxon>Aurantimonadaceae</taxon>
        <taxon>Plantimonas</taxon>
    </lineage>
</organism>
<reference evidence="2 3" key="1">
    <citation type="submission" date="2019-09" db="EMBL/GenBank/DDBJ databases">
        <title>YIM 132180 draft genome.</title>
        <authorList>
            <person name="Zhang K."/>
        </authorList>
    </citation>
    <scope>NUCLEOTIDE SEQUENCE [LARGE SCALE GENOMIC DNA]</scope>
    <source>
        <strain evidence="2 3">YIM 132180</strain>
    </source>
</reference>